<dbReference type="Proteomes" id="UP001155241">
    <property type="component" value="Unassembled WGS sequence"/>
</dbReference>
<accession>A0A9X2JGP9</accession>
<organism evidence="2 3">
    <name type="scientific">Aeoliella straminimaris</name>
    <dbReference type="NCBI Taxonomy" id="2954799"/>
    <lineage>
        <taxon>Bacteria</taxon>
        <taxon>Pseudomonadati</taxon>
        <taxon>Planctomycetota</taxon>
        <taxon>Planctomycetia</taxon>
        <taxon>Pirellulales</taxon>
        <taxon>Lacipirellulaceae</taxon>
        <taxon>Aeoliella</taxon>
    </lineage>
</organism>
<dbReference type="EMBL" id="JAMXLR010000048">
    <property type="protein sequence ID" value="MCO6044966.1"/>
    <property type="molecule type" value="Genomic_DNA"/>
</dbReference>
<comment type="caution">
    <text evidence="2">The sequence shown here is derived from an EMBL/GenBank/DDBJ whole genome shotgun (WGS) entry which is preliminary data.</text>
</comment>
<dbReference type="RefSeq" id="WP_252853079.1">
    <property type="nucleotide sequence ID" value="NZ_JAMXLR010000048.1"/>
</dbReference>
<gene>
    <name evidence="2" type="ORF">NG895_13735</name>
</gene>
<proteinExistence type="predicted"/>
<evidence type="ECO:0000313" key="3">
    <source>
        <dbReference type="Proteomes" id="UP001155241"/>
    </source>
</evidence>
<protein>
    <submittedName>
        <fullName evidence="2">Uncharacterized protein</fullName>
    </submittedName>
</protein>
<name>A0A9X2JGP9_9BACT</name>
<evidence type="ECO:0000313" key="2">
    <source>
        <dbReference type="EMBL" id="MCO6044966.1"/>
    </source>
</evidence>
<dbReference type="AlphaFoldDB" id="A0A9X2JGP9"/>
<feature type="coiled-coil region" evidence="1">
    <location>
        <begin position="70"/>
        <end position="97"/>
    </location>
</feature>
<evidence type="ECO:0000256" key="1">
    <source>
        <dbReference type="SAM" id="Coils"/>
    </source>
</evidence>
<reference evidence="2" key="1">
    <citation type="submission" date="2022-06" db="EMBL/GenBank/DDBJ databases">
        <title>Aeoliella straminimaris, a novel planctomycete from sediments.</title>
        <authorList>
            <person name="Vitorino I.R."/>
            <person name="Lage O.M."/>
        </authorList>
    </citation>
    <scope>NUCLEOTIDE SEQUENCE</scope>
    <source>
        <strain evidence="2">ICT_H6.2</strain>
    </source>
</reference>
<keyword evidence="3" id="KW-1185">Reference proteome</keyword>
<keyword evidence="1" id="KW-0175">Coiled coil</keyword>
<sequence>MIKKTLLTVAVVGLVAGLLFGRDALSYLKTGANRVSDGVKDSVPTSFQIDRARQMVSELTPNIRDAMHMIAKEEVALEHLDEQIVAAEQSSNKLQGEILQMQADLTSGKSTFHYASRSYERGDVERSLKSKFARYKVSDETLDSMKQMRDARAANLMAAREKYAAMVTAQKKLETDVKCLEAKQALVEVAQASSEVVLDDSKLARTKELINDIRASLDVKARIANADVDVVTEISLDPEDSADITDQVAAYFNLVEKDSNVAQVSYED</sequence>